<comment type="caution">
    <text evidence="4">The sequence shown here is derived from an EMBL/GenBank/DDBJ whole genome shotgun (WGS) entry which is preliminary data.</text>
</comment>
<evidence type="ECO:0000256" key="2">
    <source>
        <dbReference type="ARBA" id="ARBA00023004"/>
    </source>
</evidence>
<evidence type="ECO:0000313" key="4">
    <source>
        <dbReference type="EMBL" id="RAI04161.1"/>
    </source>
</evidence>
<organism evidence="4 5">
    <name type="scientific">Acuticoccus sediminis</name>
    <dbReference type="NCBI Taxonomy" id="2184697"/>
    <lineage>
        <taxon>Bacteria</taxon>
        <taxon>Pseudomonadati</taxon>
        <taxon>Pseudomonadota</taxon>
        <taxon>Alphaproteobacteria</taxon>
        <taxon>Hyphomicrobiales</taxon>
        <taxon>Amorphaceae</taxon>
        <taxon>Acuticoccus</taxon>
    </lineage>
</organism>
<dbReference type="PANTHER" id="PTHR35303:SF5">
    <property type="entry name" value="OS02G0197800 PROTEIN"/>
    <property type="match status" value="1"/>
</dbReference>
<keyword evidence="2" id="KW-0408">Iron</keyword>
<reference evidence="4 5" key="1">
    <citation type="submission" date="2018-05" db="EMBL/GenBank/DDBJ databases">
        <title>Acuticoccus sediminis sp. nov., isolated from deep-sea sediment of Indian Ocean.</title>
        <authorList>
            <person name="Liu X."/>
            <person name="Lai Q."/>
            <person name="Du Y."/>
            <person name="Sun F."/>
            <person name="Zhang X."/>
            <person name="Wang S."/>
            <person name="Shao Z."/>
        </authorList>
    </citation>
    <scope>NUCLEOTIDE SEQUENCE [LARGE SCALE GENOMIC DNA]</scope>
    <source>
        <strain evidence="4 5">PTG4-2</strain>
    </source>
</reference>
<sequence>MQPIPWPTRLTVNRDHSVLTVDYDDGTRHAVSAELLRVMTPSAERTGHGARQVIGGKRGVTIRSIDPVGRYAVRIGFDDGHDTGLYTFETLHNLGTSPDELFAAYEAELAKVALSRDRPGIAPAPS</sequence>
<dbReference type="EMBL" id="QHHQ01000001">
    <property type="protein sequence ID" value="RAI04161.1"/>
    <property type="molecule type" value="Genomic_DNA"/>
</dbReference>
<accession>A0A8B2NZA5</accession>
<dbReference type="Pfam" id="PF06155">
    <property type="entry name" value="GBBH-like_N"/>
    <property type="match status" value="1"/>
</dbReference>
<dbReference type="PANTHER" id="PTHR35303">
    <property type="entry name" value="OS02G0197800 PROTEIN"/>
    <property type="match status" value="1"/>
</dbReference>
<keyword evidence="5" id="KW-1185">Reference proteome</keyword>
<keyword evidence="1" id="KW-0479">Metal-binding</keyword>
<evidence type="ECO:0000313" key="5">
    <source>
        <dbReference type="Proteomes" id="UP000249590"/>
    </source>
</evidence>
<proteinExistence type="predicted"/>
<dbReference type="InterPro" id="IPR038492">
    <property type="entry name" value="GBBH-like_N_sf"/>
</dbReference>
<dbReference type="OrthoDB" id="9794178at2"/>
<dbReference type="Proteomes" id="UP000249590">
    <property type="component" value="Unassembled WGS sequence"/>
</dbReference>
<gene>
    <name evidence="4" type="ORF">DLJ53_06850</name>
</gene>
<dbReference type="AlphaFoldDB" id="A0A8B2NZA5"/>
<evidence type="ECO:0000256" key="1">
    <source>
        <dbReference type="ARBA" id="ARBA00022723"/>
    </source>
</evidence>
<evidence type="ECO:0000259" key="3">
    <source>
        <dbReference type="Pfam" id="PF06155"/>
    </source>
</evidence>
<name>A0A8B2NZA5_9HYPH</name>
<dbReference type="GO" id="GO:0046872">
    <property type="term" value="F:metal ion binding"/>
    <property type="evidence" value="ECO:0007669"/>
    <property type="project" value="UniProtKB-KW"/>
</dbReference>
<dbReference type="Gene3D" id="3.30.2020.30">
    <property type="match status" value="1"/>
</dbReference>
<protein>
    <recommendedName>
        <fullName evidence="3">Gamma-butyrobetaine hydroxylase-like N-terminal domain-containing protein</fullName>
    </recommendedName>
</protein>
<dbReference type="RefSeq" id="WP_111343404.1">
    <property type="nucleotide sequence ID" value="NZ_JAIWKD010000001.1"/>
</dbReference>
<feature type="domain" description="Gamma-butyrobetaine hydroxylase-like N-terminal" evidence="3">
    <location>
        <begin position="12"/>
        <end position="92"/>
    </location>
</feature>
<dbReference type="InterPro" id="IPR010376">
    <property type="entry name" value="GBBH-like_N"/>
</dbReference>